<protein>
    <recommendedName>
        <fullName evidence="8">Ribosome maturation protein SDO1</fullName>
    </recommendedName>
</protein>
<dbReference type="Pfam" id="PF20268">
    <property type="entry name" value="SBDS_C"/>
    <property type="match status" value="1"/>
</dbReference>
<evidence type="ECO:0000259" key="9">
    <source>
        <dbReference type="Pfam" id="PF01172"/>
    </source>
</evidence>
<evidence type="ECO:0000259" key="10">
    <source>
        <dbReference type="Pfam" id="PF09377"/>
    </source>
</evidence>
<dbReference type="FunFam" id="3.30.1250.10:FF:000001">
    <property type="entry name" value="SBDS, ribosome maturation factor"/>
    <property type="match status" value="1"/>
</dbReference>
<dbReference type="GO" id="GO:0005634">
    <property type="term" value="C:nucleus"/>
    <property type="evidence" value="ECO:0007669"/>
    <property type="project" value="UniProtKB-SubCell"/>
</dbReference>
<dbReference type="GO" id="GO:0042256">
    <property type="term" value="P:cytosolic ribosome assembly"/>
    <property type="evidence" value="ECO:0007669"/>
    <property type="project" value="InterPro"/>
</dbReference>
<dbReference type="InterPro" id="IPR046928">
    <property type="entry name" value="SDO1/SBDS_C"/>
</dbReference>
<dbReference type="PANTHER" id="PTHR10927:SF1">
    <property type="entry name" value="RIBOSOME MATURATION PROTEIN SBDS"/>
    <property type="match status" value="1"/>
</dbReference>
<evidence type="ECO:0000256" key="4">
    <source>
        <dbReference type="ARBA" id="ARBA00022490"/>
    </source>
</evidence>
<evidence type="ECO:0000313" key="12">
    <source>
        <dbReference type="EMBL" id="TPX74311.1"/>
    </source>
</evidence>
<evidence type="ECO:0000256" key="5">
    <source>
        <dbReference type="ARBA" id="ARBA00022517"/>
    </source>
</evidence>
<dbReference type="InterPro" id="IPR039100">
    <property type="entry name" value="Sdo1/SBDS-like"/>
</dbReference>
<evidence type="ECO:0000313" key="13">
    <source>
        <dbReference type="Proteomes" id="UP000320333"/>
    </source>
</evidence>
<evidence type="ECO:0000256" key="2">
    <source>
        <dbReference type="ARBA" id="ARBA00004496"/>
    </source>
</evidence>
<name>A0A507FD92_9FUNG</name>
<dbReference type="InterPro" id="IPR036786">
    <property type="entry name" value="Ribosome_mat_SBDS_N_sf"/>
</dbReference>
<dbReference type="Gene3D" id="3.30.1250.10">
    <property type="entry name" value="Ribosome maturation protein SBDS, N-terminal domain"/>
    <property type="match status" value="1"/>
</dbReference>
<dbReference type="InterPro" id="IPR037188">
    <property type="entry name" value="Sdo1/SBDS_central_sf"/>
</dbReference>
<evidence type="ECO:0000256" key="6">
    <source>
        <dbReference type="ARBA" id="ARBA00023242"/>
    </source>
</evidence>
<evidence type="ECO:0000256" key="7">
    <source>
        <dbReference type="ARBA" id="ARBA00049708"/>
    </source>
</evidence>
<evidence type="ECO:0000259" key="11">
    <source>
        <dbReference type="Pfam" id="PF20268"/>
    </source>
</evidence>
<keyword evidence="5" id="KW-0690">Ribosome biogenesis</keyword>
<dbReference type="SUPFAM" id="SSF89895">
    <property type="entry name" value="FYSH domain"/>
    <property type="match status" value="1"/>
</dbReference>
<dbReference type="PROSITE" id="PS01267">
    <property type="entry name" value="UPF0023"/>
    <property type="match status" value="1"/>
</dbReference>
<accession>A0A507FD92</accession>
<dbReference type="PANTHER" id="PTHR10927">
    <property type="entry name" value="RIBOSOME MATURATION PROTEIN SBDS"/>
    <property type="match status" value="1"/>
</dbReference>
<evidence type="ECO:0000256" key="3">
    <source>
        <dbReference type="ARBA" id="ARBA00007433"/>
    </source>
</evidence>
<dbReference type="Gene3D" id="3.30.70.240">
    <property type="match status" value="1"/>
</dbReference>
<reference evidence="12 13" key="1">
    <citation type="journal article" date="2019" name="Sci. Rep.">
        <title>Comparative genomics of chytrid fungi reveal insights into the obligate biotrophic and pathogenic lifestyle of Synchytrium endobioticum.</title>
        <authorList>
            <person name="van de Vossenberg B.T.L.H."/>
            <person name="Warris S."/>
            <person name="Nguyen H.D.T."/>
            <person name="van Gent-Pelzer M.P.E."/>
            <person name="Joly D.L."/>
            <person name="van de Geest H.C."/>
            <person name="Bonants P.J.M."/>
            <person name="Smith D.S."/>
            <person name="Levesque C.A."/>
            <person name="van der Lee T.A.J."/>
        </authorList>
    </citation>
    <scope>NUCLEOTIDE SEQUENCE [LARGE SCALE GENOMIC DNA]</scope>
    <source>
        <strain evidence="12 13">CBS 675.73</strain>
    </source>
</reference>
<feature type="domain" description="Ribosome maturation protein SDO1/SBDS central" evidence="10">
    <location>
        <begin position="113"/>
        <end position="176"/>
    </location>
</feature>
<dbReference type="OrthoDB" id="10253092at2759"/>
<dbReference type="Gene3D" id="1.10.10.900">
    <property type="entry name" value="SBDS protein C-terminal domain, subdomain 1"/>
    <property type="match status" value="1"/>
</dbReference>
<evidence type="ECO:0000256" key="1">
    <source>
        <dbReference type="ARBA" id="ARBA00004123"/>
    </source>
</evidence>
<dbReference type="GO" id="GO:0005737">
    <property type="term" value="C:cytoplasm"/>
    <property type="evidence" value="ECO:0007669"/>
    <property type="project" value="UniProtKB-SubCell"/>
</dbReference>
<proteinExistence type="inferred from homology"/>
<comment type="similarity">
    <text evidence="3">Belongs to the SDO1/SBDS family.</text>
</comment>
<dbReference type="Pfam" id="PF09377">
    <property type="entry name" value="SBDS_domain_II"/>
    <property type="match status" value="1"/>
</dbReference>
<dbReference type="InterPro" id="IPR019783">
    <property type="entry name" value="SDO1/SBDS_N"/>
</dbReference>
<organism evidence="12 13">
    <name type="scientific">Chytriomyces confervae</name>
    <dbReference type="NCBI Taxonomy" id="246404"/>
    <lineage>
        <taxon>Eukaryota</taxon>
        <taxon>Fungi</taxon>
        <taxon>Fungi incertae sedis</taxon>
        <taxon>Chytridiomycota</taxon>
        <taxon>Chytridiomycota incertae sedis</taxon>
        <taxon>Chytridiomycetes</taxon>
        <taxon>Chytridiales</taxon>
        <taxon>Chytriomycetaceae</taxon>
        <taxon>Chytriomyces</taxon>
    </lineage>
</organism>
<dbReference type="InterPro" id="IPR018978">
    <property type="entry name" value="SDO1/SBDS_central"/>
</dbReference>
<dbReference type="SUPFAM" id="SSF109728">
    <property type="entry name" value="Hypothetical protein AF0491, middle domain"/>
    <property type="match status" value="1"/>
</dbReference>
<keyword evidence="4" id="KW-0963">Cytoplasm</keyword>
<evidence type="ECO:0000256" key="8">
    <source>
        <dbReference type="ARBA" id="ARBA00071414"/>
    </source>
</evidence>
<feature type="domain" description="Ribosome maturation protein SDO1/SBDS N-terminal" evidence="9">
    <location>
        <begin position="18"/>
        <end position="104"/>
    </location>
</feature>
<comment type="caution">
    <text evidence="12">The sequence shown here is derived from an EMBL/GenBank/DDBJ whole genome shotgun (WGS) entry which is preliminary data.</text>
</comment>
<gene>
    <name evidence="12" type="ORF">CcCBS67573_g04411</name>
</gene>
<keyword evidence="13" id="KW-1185">Reference proteome</keyword>
<dbReference type="InterPro" id="IPR018023">
    <property type="entry name" value="Ribosome_mat_SBDS_CS"/>
</dbReference>
<dbReference type="STRING" id="246404.A0A507FD92"/>
<keyword evidence="6" id="KW-0539">Nucleus</keyword>
<dbReference type="NCBIfam" id="TIGR00291">
    <property type="entry name" value="RNA_SBDS"/>
    <property type="match status" value="1"/>
</dbReference>
<dbReference type="InterPro" id="IPR002140">
    <property type="entry name" value="Sdo1/SBDS"/>
</dbReference>
<dbReference type="Proteomes" id="UP000320333">
    <property type="component" value="Unassembled WGS sequence"/>
</dbReference>
<sequence length="256" mass="28537">MAGGRRTFTPANQQRLTNVSVVRMKKGGARFELACYKNKVVEWRTGVEQDLDEVLQMHSVYVNVSKGQTAATEDLEKAFGTSDLDKIILEILRKGELQVGEKERSAQTETMAKEIATIVSQKCINPQTKRPYPVTMIEKSMADLHFSINTNKSVKQQALEVIKQLQEKQLIPIARAQMKLKLVFPGKEAKKLKEKALPFIASIEDEDFLGDITEIICLVDPGQYTALVDLVSAETKGRGQVEVQTVTNIADGDENL</sequence>
<feature type="domain" description="Ribosome maturation protein SDO1/SBDS C-terminal" evidence="11">
    <location>
        <begin position="178"/>
        <end position="243"/>
    </location>
</feature>
<comment type="subunit">
    <text evidence="7">Associates with the 60S ribosomal subunit.</text>
</comment>
<dbReference type="Pfam" id="PF01172">
    <property type="entry name" value="SBDS_N"/>
    <property type="match status" value="1"/>
</dbReference>
<dbReference type="AlphaFoldDB" id="A0A507FD92"/>
<dbReference type="EMBL" id="QEAP01000132">
    <property type="protein sequence ID" value="TPX74311.1"/>
    <property type="molecule type" value="Genomic_DNA"/>
</dbReference>
<comment type="subcellular location">
    <subcellularLocation>
        <location evidence="2">Cytoplasm</location>
    </subcellularLocation>
    <subcellularLocation>
        <location evidence="1">Nucleus</location>
    </subcellularLocation>
</comment>